<name>A0ABS2AL45_9ACTN</name>
<sequence length="120" mass="12527">MTELARIRLAGGGTILVESDEDFDDGPVKAGKVGDRVRDAAASLQELLEPVTDTAEALLGQLSRAKPAELEVEFGVSLSAAAGAVITKTALSGNIKVKMKWRQDGLVEPVAPEESAADQP</sequence>
<organism evidence="2 3">
    <name type="scientific">Paractinoplanes ovalisporus</name>
    <dbReference type="NCBI Taxonomy" id="2810368"/>
    <lineage>
        <taxon>Bacteria</taxon>
        <taxon>Bacillati</taxon>
        <taxon>Actinomycetota</taxon>
        <taxon>Actinomycetes</taxon>
        <taxon>Micromonosporales</taxon>
        <taxon>Micromonosporaceae</taxon>
        <taxon>Paractinoplanes</taxon>
    </lineage>
</organism>
<proteinExistence type="predicted"/>
<dbReference type="InterPro" id="IPR045794">
    <property type="entry name" value="Trypco1"/>
</dbReference>
<feature type="domain" description="Trypsin-co-occurring" evidence="1">
    <location>
        <begin position="8"/>
        <end position="103"/>
    </location>
</feature>
<dbReference type="Proteomes" id="UP000632138">
    <property type="component" value="Unassembled WGS sequence"/>
</dbReference>
<gene>
    <name evidence="2" type="ORF">JIG36_34195</name>
</gene>
<comment type="caution">
    <text evidence="2">The sequence shown here is derived from an EMBL/GenBank/DDBJ whole genome shotgun (WGS) entry which is preliminary data.</text>
</comment>
<dbReference type="EMBL" id="JAENHP010000015">
    <property type="protein sequence ID" value="MBM2620565.1"/>
    <property type="molecule type" value="Genomic_DNA"/>
</dbReference>
<evidence type="ECO:0000259" key="1">
    <source>
        <dbReference type="Pfam" id="PF19493"/>
    </source>
</evidence>
<evidence type="ECO:0000313" key="3">
    <source>
        <dbReference type="Proteomes" id="UP000632138"/>
    </source>
</evidence>
<keyword evidence="3" id="KW-1185">Reference proteome</keyword>
<accession>A0ABS2AL45</accession>
<dbReference type="RefSeq" id="WP_203380549.1">
    <property type="nucleotide sequence ID" value="NZ_JAENHP010000015.1"/>
</dbReference>
<reference evidence="2 3" key="1">
    <citation type="submission" date="2021-01" db="EMBL/GenBank/DDBJ databases">
        <title>Actinoplanes sp. nov. LDG1-06 isolated from lichen.</title>
        <authorList>
            <person name="Saeng-In P."/>
            <person name="Phongsopitanun W."/>
            <person name="Kanchanasin P."/>
            <person name="Yuki M."/>
            <person name="Kudo T."/>
            <person name="Ohkuma M."/>
            <person name="Tanasupawat S."/>
        </authorList>
    </citation>
    <scope>NUCLEOTIDE SEQUENCE [LARGE SCALE GENOMIC DNA]</scope>
    <source>
        <strain evidence="2 3">LDG1-06</strain>
    </source>
</reference>
<dbReference type="Pfam" id="PF19493">
    <property type="entry name" value="Trypco1"/>
    <property type="match status" value="1"/>
</dbReference>
<evidence type="ECO:0000313" key="2">
    <source>
        <dbReference type="EMBL" id="MBM2620565.1"/>
    </source>
</evidence>
<dbReference type="NCBIfam" id="NF041216">
    <property type="entry name" value="CU044_2847_fam"/>
    <property type="match status" value="1"/>
</dbReference>
<protein>
    <recommendedName>
        <fullName evidence="1">Trypsin-co-occurring domain-containing protein</fullName>
    </recommendedName>
</protein>